<feature type="compositionally biased region" description="Basic residues" evidence="10">
    <location>
        <begin position="81"/>
        <end position="95"/>
    </location>
</feature>
<proteinExistence type="inferred from homology"/>
<feature type="region of interest" description="Disordered" evidence="10">
    <location>
        <begin position="77"/>
        <end position="105"/>
    </location>
</feature>
<evidence type="ECO:0000256" key="4">
    <source>
        <dbReference type="ARBA" id="ARBA00022691"/>
    </source>
</evidence>
<evidence type="ECO:0000256" key="3">
    <source>
        <dbReference type="ARBA" id="ARBA00022679"/>
    </source>
</evidence>
<dbReference type="GeneID" id="13884720"/>
<dbReference type="PANTHER" id="PTHR10631">
    <property type="entry name" value="N 2 ,N 2 -DIMETHYLGUANOSINE TRNA METHYLTRANSFERASE"/>
    <property type="match status" value="1"/>
</dbReference>
<dbReference type="RefSeq" id="XP_003955973.1">
    <property type="nucleotide sequence ID" value="XM_003955924.1"/>
</dbReference>
<evidence type="ECO:0000256" key="10">
    <source>
        <dbReference type="SAM" id="MobiDB-lite"/>
    </source>
</evidence>
<dbReference type="FunCoup" id="H2AR38">
    <property type="interactions" value="1317"/>
</dbReference>
<keyword evidence="6 9" id="KW-0694">RNA-binding</keyword>
<reference evidence="11 12" key="1">
    <citation type="journal article" date="2011" name="Proc. Natl. Acad. Sci. U.S.A.">
        <title>Evolutionary erosion of yeast sex chromosomes by mating-type switching accidents.</title>
        <authorList>
            <person name="Gordon J.L."/>
            <person name="Armisen D."/>
            <person name="Proux-Wera E."/>
            <person name="Oheigeartaigh S.S."/>
            <person name="Byrne K.P."/>
            <person name="Wolfe K.H."/>
        </authorList>
    </citation>
    <scope>NUCLEOTIDE SEQUENCE [LARGE SCALE GENOMIC DNA]</scope>
    <source>
        <strain evidence="12">ATCC 22294 / BCRC 22015 / CBS 2517 / CECT 1963 / NBRC 1671 / NRRL Y-8276</strain>
    </source>
</reference>
<dbReference type="GO" id="GO:0140691">
    <property type="term" value="F:RNA folding chaperone"/>
    <property type="evidence" value="ECO:0007669"/>
    <property type="project" value="EnsemblFungi"/>
</dbReference>
<accession>H2AR38</accession>
<dbReference type="FunFam" id="3.30.56.70:FF:000001">
    <property type="entry name" value="tRNA (guanine(26)-N(2))-dimethyltransferase"/>
    <property type="match status" value="1"/>
</dbReference>
<dbReference type="GO" id="GO:0002940">
    <property type="term" value="P:tRNA N2-guanine methylation"/>
    <property type="evidence" value="ECO:0007669"/>
    <property type="project" value="EnsemblFungi"/>
</dbReference>
<dbReference type="OrthoDB" id="6349953at2759"/>
<gene>
    <name evidence="11" type="primary">KAFR0B05430</name>
    <name evidence="11" type="ORF">KAFR_0B05430</name>
</gene>
<evidence type="ECO:0000256" key="2">
    <source>
        <dbReference type="ARBA" id="ARBA00022603"/>
    </source>
</evidence>
<evidence type="ECO:0000313" key="12">
    <source>
        <dbReference type="Proteomes" id="UP000005220"/>
    </source>
</evidence>
<dbReference type="NCBIfam" id="TIGR00308">
    <property type="entry name" value="TRM1"/>
    <property type="match status" value="1"/>
</dbReference>
<dbReference type="Pfam" id="PF02005">
    <property type="entry name" value="TRM"/>
    <property type="match status" value="1"/>
</dbReference>
<dbReference type="InterPro" id="IPR042296">
    <property type="entry name" value="tRNA_met_Trm1_C"/>
</dbReference>
<dbReference type="PANTHER" id="PTHR10631:SF3">
    <property type="entry name" value="TRNA (GUANINE(26)-N(2))-DIMETHYLTRANSFERASE"/>
    <property type="match status" value="1"/>
</dbReference>
<feature type="region of interest" description="Disordered" evidence="10">
    <location>
        <begin position="544"/>
        <end position="566"/>
    </location>
</feature>
<evidence type="ECO:0000256" key="6">
    <source>
        <dbReference type="ARBA" id="ARBA00022884"/>
    </source>
</evidence>
<dbReference type="InterPro" id="IPR029063">
    <property type="entry name" value="SAM-dependent_MTases_sf"/>
</dbReference>
<organism evidence="11 12">
    <name type="scientific">Kazachstania africana (strain ATCC 22294 / BCRC 22015 / CBS 2517 / CECT 1963 / NBRC 1671 / NRRL Y-8276)</name>
    <name type="common">Yeast</name>
    <name type="synonym">Kluyveromyces africanus</name>
    <dbReference type="NCBI Taxonomy" id="1071382"/>
    <lineage>
        <taxon>Eukaryota</taxon>
        <taxon>Fungi</taxon>
        <taxon>Dikarya</taxon>
        <taxon>Ascomycota</taxon>
        <taxon>Saccharomycotina</taxon>
        <taxon>Saccharomycetes</taxon>
        <taxon>Saccharomycetales</taxon>
        <taxon>Saccharomycetaceae</taxon>
        <taxon>Kazachstania</taxon>
    </lineage>
</organism>
<dbReference type="GO" id="GO:0160103">
    <property type="term" value="F:tRNA (guanine(26)-N2/guanine(27)-N2)-dimethyltransferase activity"/>
    <property type="evidence" value="ECO:0007669"/>
    <property type="project" value="EnsemblFungi"/>
</dbReference>
<keyword evidence="5 9" id="KW-0819">tRNA processing</keyword>
<dbReference type="GO" id="GO:0005637">
    <property type="term" value="C:nuclear inner membrane"/>
    <property type="evidence" value="ECO:0007669"/>
    <property type="project" value="EnsemblFungi"/>
</dbReference>
<evidence type="ECO:0000256" key="8">
    <source>
        <dbReference type="ARBA" id="ARBA00051897"/>
    </source>
</evidence>
<sequence>MLRSAINKIKSSFLQKNIKAAAKNNIKIEDFKIVKEGSAEILFPKKEDVFYNPIQQFNRDLSVMCIKAWDKMYRQEAQTKGNKRSKSSRFTSKKRKLEDGSTITEEIKEQDPEKYMRILEALSATGLRAIRYAKEIPNVKELVANDLIPAAVDSIQRNISFNEVDHLVKANLDDANALLYREKGQNNRFHVIDLDPYGTVTPFIDAALQNIEENGLLLVTCTDLSVLAGNGYPEKCFALYGGVNMVNHEATHESALRLVLNLINQTAAKYKKTVTPLLSLSIDFYVRVFVQVKTSPIEVKSLQSKTMITYHCTQCGSYHNQPLGRKSEVESKKKKNITQFKYSVAQGPPVDRKCRYCQGTYHLAGPMYAGPLHNEEFVKEVLKINKEDEKKQEDIYGTHKRIEGMLTLALNEVADSPFYFSPNHVSSILKLQVPQMKKVIAGLGSLGFQCSLTHAQPSSIKTNAPWEAIWYVMRQCDSEKDVSRMNPNTAGYKILSTMSSWLPSPSDEIKSSVFFDSSKLSFEENEQSGNVEKLRKLKIVRYQENPTKNWGPKARPNPSTKPSPQK</sequence>
<evidence type="ECO:0000256" key="5">
    <source>
        <dbReference type="ARBA" id="ARBA00022694"/>
    </source>
</evidence>
<dbReference type="Gene3D" id="3.30.56.70">
    <property type="entry name" value="N2,N2-dimethylguanosine tRNA methyltransferase, C-terminal domain"/>
    <property type="match status" value="1"/>
</dbReference>
<comment type="similarity">
    <text evidence="9">Belongs to the class I-like SAM-binding methyltransferase superfamily. Trm1 family.</text>
</comment>
<dbReference type="GO" id="GO:0000049">
    <property type="term" value="F:tRNA binding"/>
    <property type="evidence" value="ECO:0007669"/>
    <property type="project" value="UniProtKB-UniRule"/>
</dbReference>
<dbReference type="SUPFAM" id="SSF53335">
    <property type="entry name" value="S-adenosyl-L-methionine-dependent methyltransferases"/>
    <property type="match status" value="1"/>
</dbReference>
<dbReference type="EMBL" id="HE650822">
    <property type="protein sequence ID" value="CCF56838.1"/>
    <property type="molecule type" value="Genomic_DNA"/>
</dbReference>
<dbReference type="EC" id="2.1.1.216" evidence="7 9"/>
<keyword evidence="2 9" id="KW-0489">Methyltransferase</keyword>
<keyword evidence="12" id="KW-1185">Reference proteome</keyword>
<dbReference type="AlphaFoldDB" id="H2AR38"/>
<keyword evidence="4 9" id="KW-0949">S-adenosyl-L-methionine</keyword>
<keyword evidence="3 9" id="KW-0808">Transferase</keyword>
<evidence type="ECO:0000256" key="1">
    <source>
        <dbReference type="ARBA" id="ARBA00022555"/>
    </source>
</evidence>
<dbReference type="InterPro" id="IPR002905">
    <property type="entry name" value="Trm1"/>
</dbReference>
<dbReference type="STRING" id="1071382.H2AR38"/>
<comment type="catalytic activity">
    <reaction evidence="8 9">
        <text>guanosine(26) in tRNA + 2 S-adenosyl-L-methionine = N(2)-dimethylguanosine(26) in tRNA + 2 S-adenosyl-L-homocysteine + 2 H(+)</text>
        <dbReference type="Rhea" id="RHEA:43140"/>
        <dbReference type="Rhea" id="RHEA-COMP:10359"/>
        <dbReference type="Rhea" id="RHEA-COMP:10360"/>
        <dbReference type="ChEBI" id="CHEBI:15378"/>
        <dbReference type="ChEBI" id="CHEBI:57856"/>
        <dbReference type="ChEBI" id="CHEBI:59789"/>
        <dbReference type="ChEBI" id="CHEBI:74269"/>
        <dbReference type="ChEBI" id="CHEBI:74513"/>
        <dbReference type="EC" id="2.1.1.216"/>
    </reaction>
</comment>
<dbReference type="KEGG" id="kaf:KAFR_0B05430"/>
<keyword evidence="1 9" id="KW-0820">tRNA-binding</keyword>
<evidence type="ECO:0000313" key="11">
    <source>
        <dbReference type="EMBL" id="CCF56838.1"/>
    </source>
</evidence>
<protein>
    <recommendedName>
        <fullName evidence="7 9">tRNA (guanine(26)-N(2))-dimethyltransferase</fullName>
        <ecNumber evidence="7 9">2.1.1.216</ecNumber>
    </recommendedName>
</protein>
<dbReference type="PROSITE" id="PS51626">
    <property type="entry name" value="SAM_MT_TRM1"/>
    <property type="match status" value="1"/>
</dbReference>
<name>H2AR38_KAZAF</name>
<evidence type="ECO:0000256" key="9">
    <source>
        <dbReference type="PROSITE-ProRule" id="PRU00958"/>
    </source>
</evidence>
<dbReference type="Gene3D" id="3.40.50.150">
    <property type="entry name" value="Vaccinia Virus protein VP39"/>
    <property type="match status" value="1"/>
</dbReference>
<dbReference type="GO" id="GO:0160104">
    <property type="term" value="F:tRNA (guanine(26)-N2)-dimethyltransferase activity"/>
    <property type="evidence" value="ECO:0007669"/>
    <property type="project" value="UniProtKB-UniRule"/>
</dbReference>
<dbReference type="InParanoid" id="H2AR38"/>
<dbReference type="Proteomes" id="UP000005220">
    <property type="component" value="Chromosome 2"/>
</dbReference>
<dbReference type="eggNOG" id="KOG1253">
    <property type="taxonomic scope" value="Eukaryota"/>
</dbReference>
<dbReference type="HOGENOM" id="CLU_010862_4_1_1"/>
<dbReference type="GO" id="GO:0005739">
    <property type="term" value="C:mitochondrion"/>
    <property type="evidence" value="ECO:0007669"/>
    <property type="project" value="EnsemblFungi"/>
</dbReference>
<evidence type="ECO:0000256" key="7">
    <source>
        <dbReference type="ARBA" id="ARBA00039099"/>
    </source>
</evidence>